<proteinExistence type="predicted"/>
<dbReference type="InterPro" id="IPR004827">
    <property type="entry name" value="bZIP"/>
</dbReference>
<dbReference type="GO" id="GO:0003700">
    <property type="term" value="F:DNA-binding transcription factor activity"/>
    <property type="evidence" value="ECO:0007669"/>
    <property type="project" value="InterPro"/>
</dbReference>
<dbReference type="Gene3D" id="1.20.5.170">
    <property type="match status" value="1"/>
</dbReference>
<dbReference type="OrthoDB" id="49411at2759"/>
<dbReference type="PROSITE" id="PS00036">
    <property type="entry name" value="BZIP_BASIC"/>
    <property type="match status" value="1"/>
</dbReference>
<gene>
    <name evidence="3" type="ORF">FisN_1Lh090</name>
</gene>
<feature type="domain" description="BZIP" evidence="2">
    <location>
        <begin position="73"/>
        <end position="136"/>
    </location>
</feature>
<comment type="caution">
    <text evidence="3">The sequence shown here is derived from an EMBL/GenBank/DDBJ whole genome shotgun (WGS) entry which is preliminary data.</text>
</comment>
<dbReference type="Pfam" id="PF00170">
    <property type="entry name" value="bZIP_1"/>
    <property type="match status" value="1"/>
</dbReference>
<sequence length="319" mass="33659">MSTQVDQSMAADAAAGALTALSAKRSLDSDDDPVSKMMKLGAPQSPDVPLTSSLPTTTSPPATEDSAAVTKSDKSRKIRLEQNRKAAKESRRRKKVMIEELQRSVIFFSRANGTLKQQNEELMRLILRAKSEVAAQESGTKVEVSSPPKATAESYGPAIKSEELMRAFGQAEADAVAAQAIFKSQGFPTAAARAAAHAVVPSAASPAASGQATQPPTMQPGATMQAMANFQQAATIAMQNAMKALAKTMPGVPVSQFAAPQPTDGTSAQQAFTDTMTALAMQQAAAAAGQQFMMQQSGMPFLFPMFGWTQPTNTEQKDK</sequence>
<dbReference type="EMBL" id="BDSP01000162">
    <property type="protein sequence ID" value="GAX21261.1"/>
    <property type="molecule type" value="Genomic_DNA"/>
</dbReference>
<dbReference type="SUPFAM" id="SSF57959">
    <property type="entry name" value="Leucine zipper domain"/>
    <property type="match status" value="1"/>
</dbReference>
<organism evidence="3 4">
    <name type="scientific">Fistulifera solaris</name>
    <name type="common">Oleaginous diatom</name>
    <dbReference type="NCBI Taxonomy" id="1519565"/>
    <lineage>
        <taxon>Eukaryota</taxon>
        <taxon>Sar</taxon>
        <taxon>Stramenopiles</taxon>
        <taxon>Ochrophyta</taxon>
        <taxon>Bacillariophyta</taxon>
        <taxon>Bacillariophyceae</taxon>
        <taxon>Bacillariophycidae</taxon>
        <taxon>Naviculales</taxon>
        <taxon>Naviculaceae</taxon>
        <taxon>Fistulifera</taxon>
    </lineage>
</organism>
<protein>
    <recommendedName>
        <fullName evidence="2">BZIP domain-containing protein</fullName>
    </recommendedName>
</protein>
<feature type="compositionally biased region" description="Basic and acidic residues" evidence="1">
    <location>
        <begin position="71"/>
        <end position="89"/>
    </location>
</feature>
<feature type="region of interest" description="Disordered" evidence="1">
    <location>
        <begin position="23"/>
        <end position="91"/>
    </location>
</feature>
<reference evidence="3 4" key="1">
    <citation type="journal article" date="2015" name="Plant Cell">
        <title>Oil accumulation by the oleaginous diatom Fistulifera solaris as revealed by the genome and transcriptome.</title>
        <authorList>
            <person name="Tanaka T."/>
            <person name="Maeda Y."/>
            <person name="Veluchamy A."/>
            <person name="Tanaka M."/>
            <person name="Abida H."/>
            <person name="Marechal E."/>
            <person name="Bowler C."/>
            <person name="Muto M."/>
            <person name="Sunaga Y."/>
            <person name="Tanaka M."/>
            <person name="Yoshino T."/>
            <person name="Taniguchi T."/>
            <person name="Fukuda Y."/>
            <person name="Nemoto M."/>
            <person name="Matsumoto M."/>
            <person name="Wong P.S."/>
            <person name="Aburatani S."/>
            <person name="Fujibuchi W."/>
        </authorList>
    </citation>
    <scope>NUCLEOTIDE SEQUENCE [LARGE SCALE GENOMIC DNA]</scope>
    <source>
        <strain evidence="3 4">JPCC DA0580</strain>
    </source>
</reference>
<keyword evidence="4" id="KW-1185">Reference proteome</keyword>
<dbReference type="PROSITE" id="PS50217">
    <property type="entry name" value="BZIP"/>
    <property type="match status" value="1"/>
</dbReference>
<dbReference type="Proteomes" id="UP000198406">
    <property type="component" value="Unassembled WGS sequence"/>
</dbReference>
<evidence type="ECO:0000259" key="2">
    <source>
        <dbReference type="PROSITE" id="PS50217"/>
    </source>
</evidence>
<feature type="compositionally biased region" description="Low complexity" evidence="1">
    <location>
        <begin position="49"/>
        <end position="61"/>
    </location>
</feature>
<evidence type="ECO:0000256" key="1">
    <source>
        <dbReference type="SAM" id="MobiDB-lite"/>
    </source>
</evidence>
<evidence type="ECO:0000313" key="3">
    <source>
        <dbReference type="EMBL" id="GAX21261.1"/>
    </source>
</evidence>
<name>A0A1Z5K586_FISSO</name>
<dbReference type="CDD" id="cd14687">
    <property type="entry name" value="bZIP_ATF2"/>
    <property type="match status" value="1"/>
</dbReference>
<dbReference type="InterPro" id="IPR046347">
    <property type="entry name" value="bZIP_sf"/>
</dbReference>
<evidence type="ECO:0000313" key="4">
    <source>
        <dbReference type="Proteomes" id="UP000198406"/>
    </source>
</evidence>
<dbReference type="AlphaFoldDB" id="A0A1Z5K586"/>
<dbReference type="SMART" id="SM00338">
    <property type="entry name" value="BRLZ"/>
    <property type="match status" value="1"/>
</dbReference>
<dbReference type="InParanoid" id="A0A1Z5K586"/>
<accession>A0A1Z5K586</accession>